<feature type="region of interest" description="Disordered" evidence="1">
    <location>
        <begin position="77"/>
        <end position="127"/>
    </location>
</feature>
<dbReference type="VEuPathDB" id="VectorBase:AMEC005774"/>
<reference evidence="3" key="1">
    <citation type="submission" date="2014-01" db="EMBL/GenBank/DDBJ databases">
        <title>The Genome Sequence of Anopheles melas CM1001059_A (V2).</title>
        <authorList>
            <consortium name="The Broad Institute Genomics Platform"/>
            <person name="Neafsey D.E."/>
            <person name="Besansky N."/>
            <person name="Howell P."/>
            <person name="Walton C."/>
            <person name="Young S.K."/>
            <person name="Zeng Q."/>
            <person name="Gargeya S."/>
            <person name="Fitzgerald M."/>
            <person name="Haas B."/>
            <person name="Abouelleil A."/>
            <person name="Allen A.W."/>
            <person name="Alvarado L."/>
            <person name="Arachchi H.M."/>
            <person name="Berlin A.M."/>
            <person name="Chapman S.B."/>
            <person name="Gainer-Dewar J."/>
            <person name="Goldberg J."/>
            <person name="Griggs A."/>
            <person name="Gujja S."/>
            <person name="Hansen M."/>
            <person name="Howarth C."/>
            <person name="Imamovic A."/>
            <person name="Ireland A."/>
            <person name="Larimer J."/>
            <person name="McCowan C."/>
            <person name="Murphy C."/>
            <person name="Pearson M."/>
            <person name="Poon T.W."/>
            <person name="Priest M."/>
            <person name="Roberts A."/>
            <person name="Saif S."/>
            <person name="Shea T."/>
            <person name="Sisk P."/>
            <person name="Sykes S."/>
            <person name="Wortman J."/>
            <person name="Nusbaum C."/>
            <person name="Birren B."/>
        </authorList>
    </citation>
    <scope>NUCLEOTIDE SEQUENCE [LARGE SCALE GENOMIC DNA]</scope>
    <source>
        <strain evidence="3">CM1001059</strain>
    </source>
</reference>
<organism evidence="2 3">
    <name type="scientific">Anopheles melas</name>
    <dbReference type="NCBI Taxonomy" id="34690"/>
    <lineage>
        <taxon>Eukaryota</taxon>
        <taxon>Metazoa</taxon>
        <taxon>Ecdysozoa</taxon>
        <taxon>Arthropoda</taxon>
        <taxon>Hexapoda</taxon>
        <taxon>Insecta</taxon>
        <taxon>Pterygota</taxon>
        <taxon>Neoptera</taxon>
        <taxon>Endopterygota</taxon>
        <taxon>Diptera</taxon>
        <taxon>Nematocera</taxon>
        <taxon>Culicoidea</taxon>
        <taxon>Culicidae</taxon>
        <taxon>Anophelinae</taxon>
        <taxon>Anopheles</taxon>
    </lineage>
</organism>
<reference evidence="2" key="2">
    <citation type="submission" date="2020-05" db="UniProtKB">
        <authorList>
            <consortium name="EnsemblMetazoa"/>
        </authorList>
    </citation>
    <scope>IDENTIFICATION</scope>
    <source>
        <strain evidence="2">CM1001059</strain>
    </source>
</reference>
<dbReference type="EnsemblMetazoa" id="AMEC005774-RA">
    <property type="protein sequence ID" value="AMEC005774-PA"/>
    <property type="gene ID" value="AMEC005774"/>
</dbReference>
<dbReference type="Proteomes" id="UP000075902">
    <property type="component" value="Unassembled WGS sequence"/>
</dbReference>
<evidence type="ECO:0000313" key="2">
    <source>
        <dbReference type="EnsemblMetazoa" id="AMEC005774-PA"/>
    </source>
</evidence>
<accession>A0A182TNZ9</accession>
<dbReference type="AlphaFoldDB" id="A0A182TNZ9"/>
<proteinExistence type="predicted"/>
<feature type="compositionally biased region" description="Polar residues" evidence="1">
    <location>
        <begin position="99"/>
        <end position="121"/>
    </location>
</feature>
<dbReference type="STRING" id="34690.A0A182TNZ9"/>
<keyword evidence="3" id="KW-1185">Reference proteome</keyword>
<name>A0A182TNZ9_9DIPT</name>
<sequence length="127" mass="13832">MPAIVETSGVSVNSMIDGGNFAGHLDDAEEARENDEELEALERMVELRRFSREEAQATLVSNDYQQQRDKMVNIVPAENCTPPNVQHRARLGAAEAADRNNTNRTSSTGAGHVNNVESVASSKPIKP</sequence>
<evidence type="ECO:0000256" key="1">
    <source>
        <dbReference type="SAM" id="MobiDB-lite"/>
    </source>
</evidence>
<evidence type="ECO:0000313" key="3">
    <source>
        <dbReference type="Proteomes" id="UP000075902"/>
    </source>
</evidence>
<protein>
    <submittedName>
        <fullName evidence="2">Uncharacterized protein</fullName>
    </submittedName>
</protein>